<dbReference type="AlphaFoldDB" id="D1PAQ3"/>
<keyword evidence="2" id="KW-1185">Reference proteome</keyword>
<dbReference type="HOGENOM" id="CLU_3139106_0_0_10"/>
<sequence>MRFFLSRRAILFNFSMCKDNAISSNNKTLKIYLNLFCIVYELSYLCSQL</sequence>
<dbReference type="PaxDb" id="537011-PREVCOP_04279"/>
<gene>
    <name evidence="1" type="ORF">PREVCOP_04279</name>
</gene>
<evidence type="ECO:0000313" key="2">
    <source>
        <dbReference type="Proteomes" id="UP000004477"/>
    </source>
</evidence>
<dbReference type="EMBL" id="ACBX02000009">
    <property type="protein sequence ID" value="EFB36233.1"/>
    <property type="molecule type" value="Genomic_DNA"/>
</dbReference>
<organism evidence="1 2">
    <name type="scientific">Segatella copri DSM 18205</name>
    <dbReference type="NCBI Taxonomy" id="537011"/>
    <lineage>
        <taxon>Bacteria</taxon>
        <taxon>Pseudomonadati</taxon>
        <taxon>Bacteroidota</taxon>
        <taxon>Bacteroidia</taxon>
        <taxon>Bacteroidales</taxon>
        <taxon>Prevotellaceae</taxon>
        <taxon>Segatella</taxon>
    </lineage>
</organism>
<comment type="caution">
    <text evidence="1">The sequence shown here is derived from an EMBL/GenBank/DDBJ whole genome shotgun (WGS) entry which is preliminary data.</text>
</comment>
<proteinExistence type="predicted"/>
<accession>D1PAQ3</accession>
<protein>
    <submittedName>
        <fullName evidence="1">Uncharacterized protein</fullName>
    </submittedName>
</protein>
<dbReference type="Proteomes" id="UP000004477">
    <property type="component" value="Unassembled WGS sequence"/>
</dbReference>
<evidence type="ECO:0000313" key="1">
    <source>
        <dbReference type="EMBL" id="EFB36233.1"/>
    </source>
</evidence>
<name>D1PAQ3_9BACT</name>
<reference evidence="1" key="1">
    <citation type="submission" date="2009-11" db="EMBL/GenBank/DDBJ databases">
        <authorList>
            <person name="Weinstock G."/>
            <person name="Sodergren E."/>
            <person name="Clifton S."/>
            <person name="Fulton L."/>
            <person name="Fulton B."/>
            <person name="Courtney L."/>
            <person name="Fronick C."/>
            <person name="Harrison M."/>
            <person name="Strong C."/>
            <person name="Farmer C."/>
            <person name="Delahaunty K."/>
            <person name="Markovic C."/>
            <person name="Hall O."/>
            <person name="Minx P."/>
            <person name="Tomlinson C."/>
            <person name="Mitreva M."/>
            <person name="Nelson J."/>
            <person name="Hou S."/>
            <person name="Wollam A."/>
            <person name="Pepin K.H."/>
            <person name="Johnson M."/>
            <person name="Bhonagiri V."/>
            <person name="Nash W.E."/>
            <person name="Warren W."/>
            <person name="Chinwalla A."/>
            <person name="Mardis E.R."/>
            <person name="Wilson R.K."/>
        </authorList>
    </citation>
    <scope>NUCLEOTIDE SEQUENCE [LARGE SCALE GENOMIC DNA]</scope>
    <source>
        <strain evidence="1">DSM 18205</strain>
    </source>
</reference>